<reference evidence="2" key="1">
    <citation type="submission" date="2025-08" db="UniProtKB">
        <authorList>
            <consortium name="RefSeq"/>
        </authorList>
    </citation>
    <scope>IDENTIFICATION</scope>
    <source>
        <strain evidence="2">Mau12</strain>
        <tissue evidence="2">Whole Body</tissue>
    </source>
</reference>
<dbReference type="InterPro" id="IPR009072">
    <property type="entry name" value="Histone-fold"/>
</dbReference>
<keyword evidence="1" id="KW-1185">Reference proteome</keyword>
<dbReference type="RefSeq" id="XP_033161208.1">
    <property type="nucleotide sequence ID" value="XM_033305317.1"/>
</dbReference>
<protein>
    <submittedName>
        <fullName evidence="2">Uncharacterized protein LOC117141703</fullName>
    </submittedName>
</protein>
<evidence type="ECO:0000313" key="2">
    <source>
        <dbReference type="RefSeq" id="XP_033161208.1"/>
    </source>
</evidence>
<dbReference type="GO" id="GO:0046982">
    <property type="term" value="F:protein heterodimerization activity"/>
    <property type="evidence" value="ECO:0007669"/>
    <property type="project" value="InterPro"/>
</dbReference>
<dbReference type="Gene3D" id="1.10.20.10">
    <property type="entry name" value="Histone, subunit A"/>
    <property type="match status" value="1"/>
</dbReference>
<accession>A0A6P8JY36</accession>
<dbReference type="GeneID" id="117141703"/>
<dbReference type="Proteomes" id="UP000515162">
    <property type="component" value="Chromosome 2L"/>
</dbReference>
<gene>
    <name evidence="2" type="primary">LOC117141703</name>
</gene>
<organism evidence="1 2">
    <name type="scientific">Drosophila mauritiana</name>
    <name type="common">Fruit fly</name>
    <dbReference type="NCBI Taxonomy" id="7226"/>
    <lineage>
        <taxon>Eukaryota</taxon>
        <taxon>Metazoa</taxon>
        <taxon>Ecdysozoa</taxon>
        <taxon>Arthropoda</taxon>
        <taxon>Hexapoda</taxon>
        <taxon>Insecta</taxon>
        <taxon>Pterygota</taxon>
        <taxon>Neoptera</taxon>
        <taxon>Endopterygota</taxon>
        <taxon>Diptera</taxon>
        <taxon>Brachycera</taxon>
        <taxon>Muscomorpha</taxon>
        <taxon>Ephydroidea</taxon>
        <taxon>Drosophilidae</taxon>
        <taxon>Drosophila</taxon>
        <taxon>Sophophora</taxon>
    </lineage>
</organism>
<sequence>MNKKTEYKLSERDLDIRSDLEFVDSMLKDLQLEVEPQARGVILDLAYTLARDKLVEAQRFAKLANRTNVSVEDLEIANLERTEDLSKRAIHQPVKSLVPSQASLPSPTVSRGLMLPTWRQCQVGTMAELKEKVAETQQPNPMPVPPLNPVTTTTTGAGLHSGSNSMLAMGSSSAVPKRSHSLATPIVANVNHFDNFASPTILPEKFRKGVRGSAIRCHSTSTINITRPYCSAAEAAGGIPSATKKPRKQL</sequence>
<dbReference type="AlphaFoldDB" id="A0A6P8JY36"/>
<proteinExistence type="predicted"/>
<evidence type="ECO:0000313" key="1">
    <source>
        <dbReference type="Proteomes" id="UP000515162"/>
    </source>
</evidence>
<name>A0A6P8JY36_DROMA</name>